<dbReference type="GO" id="GO:0016747">
    <property type="term" value="F:acyltransferase activity, transferring groups other than amino-acyl groups"/>
    <property type="evidence" value="ECO:0007669"/>
    <property type="project" value="InterPro"/>
</dbReference>
<dbReference type="Gene3D" id="3.40.630.30">
    <property type="match status" value="1"/>
</dbReference>
<dbReference type="KEGG" id="drg:H9K76_09790"/>
<dbReference type="Proteomes" id="UP000515811">
    <property type="component" value="Chromosome"/>
</dbReference>
<keyword evidence="5" id="KW-1185">Reference proteome</keyword>
<dbReference type="SUPFAM" id="SSF55729">
    <property type="entry name" value="Acyl-CoA N-acyltransferases (Nat)"/>
    <property type="match status" value="1"/>
</dbReference>
<dbReference type="PANTHER" id="PTHR43877:SF1">
    <property type="entry name" value="ACETYLTRANSFERASE"/>
    <property type="match status" value="1"/>
</dbReference>
<dbReference type="InterPro" id="IPR016181">
    <property type="entry name" value="Acyl_CoA_acyltransferase"/>
</dbReference>
<gene>
    <name evidence="4" type="ORF">H9K76_09790</name>
</gene>
<organism evidence="4 5">
    <name type="scientific">Diaphorobacter ruginosibacter</name>
    <dbReference type="NCBI Taxonomy" id="1715720"/>
    <lineage>
        <taxon>Bacteria</taxon>
        <taxon>Pseudomonadati</taxon>
        <taxon>Pseudomonadota</taxon>
        <taxon>Betaproteobacteria</taxon>
        <taxon>Burkholderiales</taxon>
        <taxon>Comamonadaceae</taxon>
        <taxon>Diaphorobacter</taxon>
    </lineage>
</organism>
<keyword evidence="2" id="KW-0012">Acyltransferase</keyword>
<accession>A0A7G9RTX6</accession>
<dbReference type="CDD" id="cd04301">
    <property type="entry name" value="NAT_SF"/>
    <property type="match status" value="1"/>
</dbReference>
<evidence type="ECO:0000313" key="5">
    <source>
        <dbReference type="Proteomes" id="UP000515811"/>
    </source>
</evidence>
<dbReference type="PANTHER" id="PTHR43877">
    <property type="entry name" value="AMINOALKYLPHOSPHONATE N-ACETYLTRANSFERASE-RELATED-RELATED"/>
    <property type="match status" value="1"/>
</dbReference>
<dbReference type="AlphaFoldDB" id="A0A7G9RTX6"/>
<evidence type="ECO:0000256" key="1">
    <source>
        <dbReference type="ARBA" id="ARBA00022679"/>
    </source>
</evidence>
<name>A0A7G9RTX6_9BURK</name>
<dbReference type="PROSITE" id="PS51186">
    <property type="entry name" value="GNAT"/>
    <property type="match status" value="1"/>
</dbReference>
<proteinExistence type="predicted"/>
<dbReference type="Pfam" id="PF00583">
    <property type="entry name" value="Acetyltransf_1"/>
    <property type="match status" value="1"/>
</dbReference>
<evidence type="ECO:0000256" key="2">
    <source>
        <dbReference type="ARBA" id="ARBA00023315"/>
    </source>
</evidence>
<dbReference type="InterPro" id="IPR050832">
    <property type="entry name" value="Bact_Acetyltransf"/>
</dbReference>
<feature type="domain" description="N-acetyltransferase" evidence="3">
    <location>
        <begin position="1"/>
        <end position="131"/>
    </location>
</feature>
<reference evidence="4 5" key="1">
    <citation type="submission" date="2020-08" db="EMBL/GenBank/DDBJ databases">
        <title>Genome sequence of Diaphorobacter ruginosibacter DSM 27467T.</title>
        <authorList>
            <person name="Hyun D.-W."/>
            <person name="Bae J.-W."/>
        </authorList>
    </citation>
    <scope>NUCLEOTIDE SEQUENCE [LARGE SCALE GENOMIC DNA]</scope>
    <source>
        <strain evidence="4 5">DSM 27467</strain>
    </source>
</reference>
<sequence>MELLLIADPSEQKVRSYLSESRCFVASSDGVLVGACVVQPLGEDAYELMSIAVEPGRQKSGHGTALLKWVVDFFREEGAQRMEVGTGSFGHQLAFYQRQGFRVTRIDHDFFVKNYPEPIFEEGIQLVDMLRLTREYAGRPA</sequence>
<dbReference type="InterPro" id="IPR000182">
    <property type="entry name" value="GNAT_dom"/>
</dbReference>
<evidence type="ECO:0000259" key="3">
    <source>
        <dbReference type="PROSITE" id="PS51186"/>
    </source>
</evidence>
<protein>
    <submittedName>
        <fullName evidence="4">GNAT family N-acetyltransferase</fullName>
    </submittedName>
</protein>
<keyword evidence="1 4" id="KW-0808">Transferase</keyword>
<dbReference type="EMBL" id="CP060714">
    <property type="protein sequence ID" value="QNN59051.1"/>
    <property type="molecule type" value="Genomic_DNA"/>
</dbReference>
<dbReference type="RefSeq" id="WP_187599930.1">
    <property type="nucleotide sequence ID" value="NZ_CP060714.1"/>
</dbReference>
<evidence type="ECO:0000313" key="4">
    <source>
        <dbReference type="EMBL" id="QNN59051.1"/>
    </source>
</evidence>